<dbReference type="InterPro" id="IPR010994">
    <property type="entry name" value="RuvA_2-like"/>
</dbReference>
<feature type="region of interest" description="Disordered" evidence="1">
    <location>
        <begin position="1"/>
        <end position="20"/>
    </location>
</feature>
<dbReference type="Pfam" id="PF10531">
    <property type="entry name" value="SLBB"/>
    <property type="match status" value="1"/>
</dbReference>
<dbReference type="InterPro" id="IPR051675">
    <property type="entry name" value="Endo/Exo/Phosphatase_dom_1"/>
</dbReference>
<feature type="compositionally biased region" description="Gly residues" evidence="1">
    <location>
        <begin position="263"/>
        <end position="289"/>
    </location>
</feature>
<feature type="domain" description="Helix-hairpin-helix DNA-binding motif class 1" evidence="3">
    <location>
        <begin position="330"/>
        <end position="349"/>
    </location>
</feature>
<reference evidence="4 5" key="1">
    <citation type="submission" date="2024-09" db="EMBL/GenBank/DDBJ databases">
        <authorList>
            <person name="Sun Q."/>
            <person name="Mori K."/>
        </authorList>
    </citation>
    <scope>NUCLEOTIDE SEQUENCE [LARGE SCALE GENOMIC DNA]</scope>
    <source>
        <strain evidence="4 5">CCM 7659</strain>
    </source>
</reference>
<dbReference type="PANTHER" id="PTHR21180:SF32">
    <property type="entry name" value="ENDONUCLEASE_EXONUCLEASE_PHOSPHATASE FAMILY DOMAIN-CONTAINING PROTEIN 1"/>
    <property type="match status" value="1"/>
</dbReference>
<protein>
    <submittedName>
        <fullName evidence="4">Helix-hairpin-helix domain-containing protein</fullName>
    </submittedName>
</protein>
<dbReference type="Gene3D" id="1.10.150.320">
    <property type="entry name" value="Photosystem II 12 kDa extrinsic protein"/>
    <property type="match status" value="1"/>
</dbReference>
<feature type="compositionally biased region" description="Low complexity" evidence="1">
    <location>
        <begin position="161"/>
        <end position="173"/>
    </location>
</feature>
<organism evidence="4 5">
    <name type="scientific">Dietzia aerolata</name>
    <dbReference type="NCBI Taxonomy" id="595984"/>
    <lineage>
        <taxon>Bacteria</taxon>
        <taxon>Bacillati</taxon>
        <taxon>Actinomycetota</taxon>
        <taxon>Actinomycetes</taxon>
        <taxon>Mycobacteriales</taxon>
        <taxon>Dietziaceae</taxon>
        <taxon>Dietzia</taxon>
    </lineage>
</organism>
<evidence type="ECO:0000256" key="2">
    <source>
        <dbReference type="SAM" id="Phobius"/>
    </source>
</evidence>
<keyword evidence="5" id="KW-1185">Reference proteome</keyword>
<dbReference type="PANTHER" id="PTHR21180">
    <property type="entry name" value="ENDONUCLEASE/EXONUCLEASE/PHOSPHATASE FAMILY DOMAIN-CONTAINING PROTEIN 1"/>
    <property type="match status" value="1"/>
</dbReference>
<comment type="caution">
    <text evidence="4">The sequence shown here is derived from an EMBL/GenBank/DDBJ whole genome shotgun (WGS) entry which is preliminary data.</text>
</comment>
<dbReference type="Proteomes" id="UP001589700">
    <property type="component" value="Unassembled WGS sequence"/>
</dbReference>
<feature type="region of interest" description="Disordered" evidence="1">
    <location>
        <begin position="146"/>
        <end position="173"/>
    </location>
</feature>
<feature type="region of interest" description="Disordered" evidence="1">
    <location>
        <begin position="32"/>
        <end position="84"/>
    </location>
</feature>
<evidence type="ECO:0000259" key="3">
    <source>
        <dbReference type="SMART" id="SM00278"/>
    </source>
</evidence>
<dbReference type="InterPro" id="IPR019554">
    <property type="entry name" value="Soluble_ligand-bd"/>
</dbReference>
<evidence type="ECO:0000313" key="4">
    <source>
        <dbReference type="EMBL" id="MFB9258552.1"/>
    </source>
</evidence>
<dbReference type="InterPro" id="IPR003583">
    <property type="entry name" value="Hlx-hairpin-Hlx_DNA-bd_motif"/>
</dbReference>
<keyword evidence="2" id="KW-0812">Transmembrane</keyword>
<name>A0ABV5JLE5_9ACTN</name>
<keyword evidence="2" id="KW-1133">Transmembrane helix</keyword>
<accession>A0ABV5JLE5</accession>
<dbReference type="SMART" id="SM00278">
    <property type="entry name" value="HhH1"/>
    <property type="match status" value="2"/>
</dbReference>
<feature type="compositionally biased region" description="Basic and acidic residues" evidence="1">
    <location>
        <begin position="71"/>
        <end position="80"/>
    </location>
</feature>
<gene>
    <name evidence="4" type="ORF">ACFFVD_01915</name>
</gene>
<dbReference type="EMBL" id="JBHMDY010000001">
    <property type="protein sequence ID" value="MFB9258552.1"/>
    <property type="molecule type" value="Genomic_DNA"/>
</dbReference>
<proteinExistence type="predicted"/>
<evidence type="ECO:0000256" key="1">
    <source>
        <dbReference type="SAM" id="MobiDB-lite"/>
    </source>
</evidence>
<feature type="domain" description="Helix-hairpin-helix DNA-binding motif class 1" evidence="3">
    <location>
        <begin position="300"/>
        <end position="319"/>
    </location>
</feature>
<dbReference type="SUPFAM" id="SSF47781">
    <property type="entry name" value="RuvA domain 2-like"/>
    <property type="match status" value="1"/>
</dbReference>
<sequence length="352" mass="34470">MRSDISAGHGAPVDAGRDPTRAAALARLAAVAHPEAATAPPPAPPSIATPAEPSSRPSATPIAPWAVPDPDGQRPERIPPDEVDLSAWADPPWWRRIRWAPDRIAGIALVVLVLGLGAFSVHRLLSTVPEVAPVPELPLATPGVTVSADGSAAPVETAPTEASGVEGAAAASPTPAADAEIVVSVVGMVARSGLVTLPPGSRVADALDRAGGVLDGGDRDGLNLARKVEDGEQILVGVAPGPEGPAGPRSAILGPGSDAPNPTGGGAPSAAGAGGSTGSGASGGSGGEPGLVNLNTADVAALDELPGVGPVTAGAILSWRTANGPFANVDQLAEVDGIGPATLAKLRPLVTV</sequence>
<evidence type="ECO:0000313" key="5">
    <source>
        <dbReference type="Proteomes" id="UP001589700"/>
    </source>
</evidence>
<keyword evidence="2" id="KW-0472">Membrane</keyword>
<dbReference type="Pfam" id="PF12836">
    <property type="entry name" value="HHH_3"/>
    <property type="match status" value="1"/>
</dbReference>
<dbReference type="Gene3D" id="3.10.560.10">
    <property type="entry name" value="Outer membrane lipoprotein wza domain like"/>
    <property type="match status" value="1"/>
</dbReference>
<feature type="transmembrane region" description="Helical" evidence="2">
    <location>
        <begin position="104"/>
        <end position="125"/>
    </location>
</feature>
<feature type="region of interest" description="Disordered" evidence="1">
    <location>
        <begin position="239"/>
        <end position="289"/>
    </location>
</feature>
<dbReference type="RefSeq" id="WP_380022906.1">
    <property type="nucleotide sequence ID" value="NZ_JBHMDY010000001.1"/>
</dbReference>